<feature type="transmembrane region" description="Helical" evidence="2">
    <location>
        <begin position="6"/>
        <end position="26"/>
    </location>
</feature>
<name>A0A346NJQ9_9ALTE</name>
<keyword evidence="2" id="KW-0812">Transmembrane</keyword>
<dbReference type="KEGG" id="salm:D0Y50_04850"/>
<dbReference type="EMBL" id="CP031769">
    <property type="protein sequence ID" value="AXR05766.1"/>
    <property type="molecule type" value="Genomic_DNA"/>
</dbReference>
<dbReference type="Proteomes" id="UP000262073">
    <property type="component" value="Chromosome"/>
</dbReference>
<gene>
    <name evidence="3" type="ORF">D0Y50_04850</name>
</gene>
<protein>
    <submittedName>
        <fullName evidence="3">DUF2802 domain-containing protein</fullName>
    </submittedName>
</protein>
<dbReference type="RefSeq" id="WP_108567826.1">
    <property type="nucleotide sequence ID" value="NZ_CP031769.1"/>
</dbReference>
<reference evidence="3 4" key="1">
    <citation type="submission" date="2018-08" db="EMBL/GenBank/DDBJ databases">
        <title>Salinimonas sediminis sp. nov., a piezophilic bacterium isolated from a deep-sea sediment sample from the New Britain Trench.</title>
        <authorList>
            <person name="Cao J."/>
        </authorList>
    </citation>
    <scope>NUCLEOTIDE SEQUENCE [LARGE SCALE GENOMIC DNA]</scope>
    <source>
        <strain evidence="3 4">N102</strain>
    </source>
</reference>
<dbReference type="AlphaFoldDB" id="A0A346NJQ9"/>
<organism evidence="3 4">
    <name type="scientific">Salinimonas sediminis</name>
    <dbReference type="NCBI Taxonomy" id="2303538"/>
    <lineage>
        <taxon>Bacteria</taxon>
        <taxon>Pseudomonadati</taxon>
        <taxon>Pseudomonadota</taxon>
        <taxon>Gammaproteobacteria</taxon>
        <taxon>Alteromonadales</taxon>
        <taxon>Alteromonadaceae</taxon>
        <taxon>Alteromonas/Salinimonas group</taxon>
        <taxon>Salinimonas</taxon>
    </lineage>
</organism>
<evidence type="ECO:0000313" key="4">
    <source>
        <dbReference type="Proteomes" id="UP000262073"/>
    </source>
</evidence>
<evidence type="ECO:0000313" key="3">
    <source>
        <dbReference type="EMBL" id="AXR05766.1"/>
    </source>
</evidence>
<keyword evidence="1" id="KW-0175">Coiled coil</keyword>
<proteinExistence type="predicted"/>
<keyword evidence="2" id="KW-0472">Membrane</keyword>
<evidence type="ECO:0000256" key="1">
    <source>
        <dbReference type="SAM" id="Coils"/>
    </source>
</evidence>
<feature type="coiled-coil region" evidence="1">
    <location>
        <begin position="39"/>
        <end position="94"/>
    </location>
</feature>
<dbReference type="Pfam" id="PF10975">
    <property type="entry name" value="DUF2802"/>
    <property type="match status" value="1"/>
</dbReference>
<keyword evidence="4" id="KW-1185">Reference proteome</keyword>
<evidence type="ECO:0000256" key="2">
    <source>
        <dbReference type="SAM" id="Phobius"/>
    </source>
</evidence>
<sequence length="141" mass="15763">MAASQLAVIAIVLAAIALVLLIALGVQSRSAQRRTAVLLAEFEQRLTHSDEQLRSFEHQLDEKQSRSMVQGRHLQQLQSELEALQNQLQEVKLQDPSMRLYQRAAELVKQGASIDEVIEACDIPRAEAELMMTIHRGPAPE</sequence>
<dbReference type="OrthoDB" id="5600183at2"/>
<keyword evidence="2" id="KW-1133">Transmembrane helix</keyword>
<accession>A0A346NJQ9</accession>
<dbReference type="InterPro" id="IPR021244">
    <property type="entry name" value="DUF2802"/>
</dbReference>